<dbReference type="Gene3D" id="3.30.950.30">
    <property type="entry name" value="Schlafen, AAA domain"/>
    <property type="match status" value="1"/>
</dbReference>
<evidence type="ECO:0000313" key="2">
    <source>
        <dbReference type="EMBL" id="MCT7399450.1"/>
    </source>
</evidence>
<name>A0ABT2M1Q6_9FIRM</name>
<dbReference type="InterPro" id="IPR007421">
    <property type="entry name" value="Schlafen_AlbA_2_dom"/>
</dbReference>
<evidence type="ECO:0000313" key="3">
    <source>
        <dbReference type="Proteomes" id="UP001431199"/>
    </source>
</evidence>
<feature type="domain" description="Schlafen AlbA-2" evidence="1">
    <location>
        <begin position="3"/>
        <end position="62"/>
    </location>
</feature>
<accession>A0ABT2M1Q6</accession>
<keyword evidence="2" id="KW-0547">Nucleotide-binding</keyword>
<gene>
    <name evidence="2" type="ORF">N5B56_10195</name>
</gene>
<keyword evidence="3" id="KW-1185">Reference proteome</keyword>
<dbReference type="Pfam" id="PF04326">
    <property type="entry name" value="SLFN_AlbA_2"/>
    <property type="match status" value="1"/>
</dbReference>
<sequence length="63" mass="7116">MHETKKLEFKETITNTFLKTVSAFSNYDGGEIFFGIDDNGNVKGMPNVRQSCLDIENKINDSI</sequence>
<evidence type="ECO:0000259" key="1">
    <source>
        <dbReference type="Pfam" id="PF04326"/>
    </source>
</evidence>
<organism evidence="2 3">
    <name type="scientific">Eubacterium album</name>
    <dbReference type="NCBI Taxonomy" id="2978477"/>
    <lineage>
        <taxon>Bacteria</taxon>
        <taxon>Bacillati</taxon>
        <taxon>Bacillota</taxon>
        <taxon>Clostridia</taxon>
        <taxon>Eubacteriales</taxon>
        <taxon>Eubacteriaceae</taxon>
        <taxon>Eubacterium</taxon>
    </lineage>
</organism>
<comment type="caution">
    <text evidence="2">The sequence shown here is derived from an EMBL/GenBank/DDBJ whole genome shotgun (WGS) entry which is preliminary data.</text>
</comment>
<keyword evidence="2" id="KW-0067">ATP-binding</keyword>
<reference evidence="2" key="1">
    <citation type="submission" date="2022-09" db="EMBL/GenBank/DDBJ databases">
        <title>Eubacterium sp. LFL-14 isolated from human feces.</title>
        <authorList>
            <person name="Liu F."/>
        </authorList>
    </citation>
    <scope>NUCLEOTIDE SEQUENCE</scope>
    <source>
        <strain evidence="2">LFL-14</strain>
    </source>
</reference>
<dbReference type="EMBL" id="JAODBU010000009">
    <property type="protein sequence ID" value="MCT7399450.1"/>
    <property type="molecule type" value="Genomic_DNA"/>
</dbReference>
<proteinExistence type="predicted"/>
<dbReference type="InterPro" id="IPR038461">
    <property type="entry name" value="Schlafen_AlbA_2_dom_sf"/>
</dbReference>
<dbReference type="RefSeq" id="WP_243003049.1">
    <property type="nucleotide sequence ID" value="NZ_JAODBU010000009.1"/>
</dbReference>
<protein>
    <submittedName>
        <fullName evidence="2">ATP-binding protein</fullName>
    </submittedName>
</protein>
<dbReference type="Proteomes" id="UP001431199">
    <property type="component" value="Unassembled WGS sequence"/>
</dbReference>
<dbReference type="GO" id="GO:0005524">
    <property type="term" value="F:ATP binding"/>
    <property type="evidence" value="ECO:0007669"/>
    <property type="project" value="UniProtKB-KW"/>
</dbReference>